<name>A0A642HH67_BACFG</name>
<proteinExistence type="predicted"/>
<protein>
    <submittedName>
        <fullName evidence="1">Uncharacterized protein</fullName>
    </submittedName>
</protein>
<accession>A0A642HH67</accession>
<comment type="caution">
    <text evidence="1">The sequence shown here is derived from an EMBL/GenBank/DDBJ whole genome shotgun (WGS) entry which is preliminary data.</text>
</comment>
<dbReference type="Proteomes" id="UP000460666">
    <property type="component" value="Unassembled WGS sequence"/>
</dbReference>
<evidence type="ECO:0000313" key="1">
    <source>
        <dbReference type="EMBL" id="KAA4995382.1"/>
    </source>
</evidence>
<gene>
    <name evidence="1" type="ORF">F2Z89_15050</name>
</gene>
<dbReference type="EMBL" id="VWCJ01000010">
    <property type="protein sequence ID" value="KAA4995382.1"/>
    <property type="molecule type" value="Genomic_DNA"/>
</dbReference>
<reference evidence="1 2" key="1">
    <citation type="journal article" date="2019" name="Nat. Med.">
        <title>A library of human gut bacterial isolates paired with longitudinal multiomics data enables mechanistic microbiome research.</title>
        <authorList>
            <person name="Poyet M."/>
            <person name="Groussin M."/>
            <person name="Gibbons S.M."/>
            <person name="Avila-Pacheco J."/>
            <person name="Jiang X."/>
            <person name="Kearney S.M."/>
            <person name="Perrotta A.R."/>
            <person name="Berdy B."/>
            <person name="Zhao S."/>
            <person name="Lieberman T.D."/>
            <person name="Swanson P.K."/>
            <person name="Smith M."/>
            <person name="Roesemann S."/>
            <person name="Alexander J.E."/>
            <person name="Rich S.A."/>
            <person name="Livny J."/>
            <person name="Vlamakis H."/>
            <person name="Clish C."/>
            <person name="Bullock K."/>
            <person name="Deik A."/>
            <person name="Scott J."/>
            <person name="Pierce K.A."/>
            <person name="Xavier R.J."/>
            <person name="Alm E.J."/>
        </authorList>
    </citation>
    <scope>NUCLEOTIDE SEQUENCE [LARGE SCALE GENOMIC DNA]</scope>
    <source>
        <strain evidence="1 2">BIOML-A46</strain>
    </source>
</reference>
<organism evidence="1 2">
    <name type="scientific">Bacteroides fragilis</name>
    <dbReference type="NCBI Taxonomy" id="817"/>
    <lineage>
        <taxon>Bacteria</taxon>
        <taxon>Pseudomonadati</taxon>
        <taxon>Bacteroidota</taxon>
        <taxon>Bacteroidia</taxon>
        <taxon>Bacteroidales</taxon>
        <taxon>Bacteroidaceae</taxon>
        <taxon>Bacteroides</taxon>
    </lineage>
</organism>
<dbReference type="AlphaFoldDB" id="A0A642HH67"/>
<evidence type="ECO:0000313" key="2">
    <source>
        <dbReference type="Proteomes" id="UP000460666"/>
    </source>
</evidence>
<sequence length="99" mass="11623">MSLCFGNISYCFPKYLLLLFQIRSERDTPSSGWQPQAELSEVTKKSECNPIRSTFTTDTTFSFPCAYHQSRTPRYMLSGKTCRMRFFHPGKHPVRNKRF</sequence>